<evidence type="ECO:0000313" key="8">
    <source>
        <dbReference type="Proteomes" id="UP001596391"/>
    </source>
</evidence>
<comment type="caution">
    <text evidence="7">The sequence shown here is derived from an EMBL/GenBank/DDBJ whole genome shotgun (WGS) entry which is preliminary data.</text>
</comment>
<dbReference type="Proteomes" id="UP001596391">
    <property type="component" value="Unassembled WGS sequence"/>
</dbReference>
<protein>
    <recommendedName>
        <fullName evidence="4 5">Large ribosomal subunit protein bL34</fullName>
    </recommendedName>
</protein>
<dbReference type="NCBIfam" id="TIGR01030">
    <property type="entry name" value="rpmH_bact"/>
    <property type="match status" value="1"/>
</dbReference>
<evidence type="ECO:0000256" key="5">
    <source>
        <dbReference type="HAMAP-Rule" id="MF_00391"/>
    </source>
</evidence>
<keyword evidence="8" id="KW-1185">Reference proteome</keyword>
<dbReference type="PROSITE" id="PS00784">
    <property type="entry name" value="RIBOSOMAL_L34"/>
    <property type="match status" value="1"/>
</dbReference>
<dbReference type="Pfam" id="PF00468">
    <property type="entry name" value="Ribosomal_L34"/>
    <property type="match status" value="1"/>
</dbReference>
<dbReference type="InterPro" id="IPR020939">
    <property type="entry name" value="Ribosomal_bL34_CS"/>
</dbReference>
<dbReference type="HAMAP" id="MF_00391">
    <property type="entry name" value="Ribosomal_bL34"/>
    <property type="match status" value="1"/>
</dbReference>
<comment type="similarity">
    <text evidence="1 5">Belongs to the bacterial ribosomal protein bL34 family.</text>
</comment>
<evidence type="ECO:0000313" key="7">
    <source>
        <dbReference type="EMBL" id="MFC6646061.1"/>
    </source>
</evidence>
<evidence type="ECO:0000256" key="1">
    <source>
        <dbReference type="ARBA" id="ARBA00010111"/>
    </source>
</evidence>
<sequence length="51" mass="5907">MPKRTFQPNRRRRSKVHGFLTRMKTAAGAKVLSRRRAKGRHKIAVSAGYRD</sequence>
<dbReference type="RefSeq" id="WP_263369764.1">
    <property type="nucleotide sequence ID" value="NZ_JAGSYD010000001.1"/>
</dbReference>
<accession>A0ABW1ZBI7</accession>
<evidence type="ECO:0000256" key="2">
    <source>
        <dbReference type="ARBA" id="ARBA00022980"/>
    </source>
</evidence>
<organism evidence="7 8">
    <name type="scientific">Granulicella cerasi</name>
    <dbReference type="NCBI Taxonomy" id="741063"/>
    <lineage>
        <taxon>Bacteria</taxon>
        <taxon>Pseudomonadati</taxon>
        <taxon>Acidobacteriota</taxon>
        <taxon>Terriglobia</taxon>
        <taxon>Terriglobales</taxon>
        <taxon>Acidobacteriaceae</taxon>
        <taxon>Granulicella</taxon>
    </lineage>
</organism>
<dbReference type="InterPro" id="IPR000271">
    <property type="entry name" value="Ribosomal_bL34"/>
</dbReference>
<dbReference type="Gene3D" id="1.10.287.3980">
    <property type="match status" value="1"/>
</dbReference>
<keyword evidence="2 5" id="KW-0689">Ribosomal protein</keyword>
<name>A0ABW1ZBI7_9BACT</name>
<proteinExistence type="inferred from homology"/>
<gene>
    <name evidence="5 7" type="primary">rpmH</name>
    <name evidence="7" type="ORF">ACFQBQ_10810</name>
</gene>
<evidence type="ECO:0000256" key="6">
    <source>
        <dbReference type="SAM" id="MobiDB-lite"/>
    </source>
</evidence>
<dbReference type="PANTHER" id="PTHR14503">
    <property type="entry name" value="MITOCHONDRIAL RIBOSOMAL PROTEIN 34 FAMILY MEMBER"/>
    <property type="match status" value="1"/>
</dbReference>
<feature type="compositionally biased region" description="Basic residues" evidence="6">
    <location>
        <begin position="32"/>
        <end position="43"/>
    </location>
</feature>
<dbReference type="GO" id="GO:0005840">
    <property type="term" value="C:ribosome"/>
    <property type="evidence" value="ECO:0007669"/>
    <property type="project" value="UniProtKB-KW"/>
</dbReference>
<reference evidence="8" key="1">
    <citation type="journal article" date="2019" name="Int. J. Syst. Evol. Microbiol.">
        <title>The Global Catalogue of Microorganisms (GCM) 10K type strain sequencing project: providing services to taxonomists for standard genome sequencing and annotation.</title>
        <authorList>
            <consortium name="The Broad Institute Genomics Platform"/>
            <consortium name="The Broad Institute Genome Sequencing Center for Infectious Disease"/>
            <person name="Wu L."/>
            <person name="Ma J."/>
        </authorList>
    </citation>
    <scope>NUCLEOTIDE SEQUENCE [LARGE SCALE GENOMIC DNA]</scope>
    <source>
        <strain evidence="8">CGMCC 1.16026</strain>
    </source>
</reference>
<dbReference type="EMBL" id="JBHSWI010000001">
    <property type="protein sequence ID" value="MFC6646061.1"/>
    <property type="molecule type" value="Genomic_DNA"/>
</dbReference>
<dbReference type="PANTHER" id="PTHR14503:SF4">
    <property type="entry name" value="LARGE RIBOSOMAL SUBUNIT PROTEIN BL34M"/>
    <property type="match status" value="1"/>
</dbReference>
<feature type="region of interest" description="Disordered" evidence="6">
    <location>
        <begin position="27"/>
        <end position="51"/>
    </location>
</feature>
<evidence type="ECO:0000256" key="4">
    <source>
        <dbReference type="ARBA" id="ARBA00035177"/>
    </source>
</evidence>
<evidence type="ECO:0000256" key="3">
    <source>
        <dbReference type="ARBA" id="ARBA00023274"/>
    </source>
</evidence>
<keyword evidence="3 5" id="KW-0687">Ribonucleoprotein</keyword>